<dbReference type="InterPro" id="IPR023804">
    <property type="entry name" value="DUF3792_TM"/>
</dbReference>
<organism evidence="2 3">
    <name type="scientific">Pueribacillus theae</name>
    <dbReference type="NCBI Taxonomy" id="2171751"/>
    <lineage>
        <taxon>Bacteria</taxon>
        <taxon>Bacillati</taxon>
        <taxon>Bacillota</taxon>
        <taxon>Bacilli</taxon>
        <taxon>Bacillales</taxon>
        <taxon>Bacillaceae</taxon>
        <taxon>Pueribacillus</taxon>
    </lineage>
</organism>
<feature type="transmembrane region" description="Helical" evidence="1">
    <location>
        <begin position="74"/>
        <end position="94"/>
    </location>
</feature>
<evidence type="ECO:0000313" key="2">
    <source>
        <dbReference type="EMBL" id="PWA10735.1"/>
    </source>
</evidence>
<dbReference type="NCBIfam" id="TIGR04086">
    <property type="entry name" value="TIGR04086_membr"/>
    <property type="match status" value="1"/>
</dbReference>
<dbReference type="EMBL" id="QCZG01000020">
    <property type="protein sequence ID" value="PWA10735.1"/>
    <property type="molecule type" value="Genomic_DNA"/>
</dbReference>
<reference evidence="2 3" key="1">
    <citation type="submission" date="2018-04" db="EMBL/GenBank/DDBJ databases">
        <title>Camelliibacillus theae gen. nov., sp. nov., isolated from Pu'er tea.</title>
        <authorList>
            <person name="Niu L."/>
        </authorList>
    </citation>
    <scope>NUCLEOTIDE SEQUENCE [LARGE SCALE GENOMIC DNA]</scope>
    <source>
        <strain evidence="2 3">T8</strain>
    </source>
</reference>
<name>A0A2U1K0F5_9BACI</name>
<evidence type="ECO:0000313" key="3">
    <source>
        <dbReference type="Proteomes" id="UP000245998"/>
    </source>
</evidence>
<accession>A0A2U1K0F5</accession>
<gene>
    <name evidence="2" type="ORF">DCC39_10625</name>
</gene>
<dbReference type="OrthoDB" id="2988991at2"/>
<keyword evidence="1" id="KW-0812">Transmembrane</keyword>
<feature type="transmembrane region" description="Helical" evidence="1">
    <location>
        <begin position="12"/>
        <end position="36"/>
    </location>
</feature>
<dbReference type="Proteomes" id="UP000245998">
    <property type="component" value="Unassembled WGS sequence"/>
</dbReference>
<evidence type="ECO:0000256" key="1">
    <source>
        <dbReference type="SAM" id="Phobius"/>
    </source>
</evidence>
<sequence length="130" mass="13839">MMGGISLRRLAQAIGYGLIFTFAIILAVSFILSFILHFTSVTESSLSWIIIAITFAALFIGGFVAGGKAGESGWMLGGMTGLAYVAIILMIQFLGFDMMFDVKQVLFHLAYMLTAAFGGIIGVNVIGKNA</sequence>
<keyword evidence="1" id="KW-0472">Membrane</keyword>
<keyword evidence="3" id="KW-1185">Reference proteome</keyword>
<comment type="caution">
    <text evidence="2">The sequence shown here is derived from an EMBL/GenBank/DDBJ whole genome shotgun (WGS) entry which is preliminary data.</text>
</comment>
<feature type="transmembrane region" description="Helical" evidence="1">
    <location>
        <begin position="106"/>
        <end position="127"/>
    </location>
</feature>
<proteinExistence type="predicted"/>
<dbReference type="AlphaFoldDB" id="A0A2U1K0F5"/>
<feature type="transmembrane region" description="Helical" evidence="1">
    <location>
        <begin position="48"/>
        <end position="67"/>
    </location>
</feature>
<keyword evidence="1" id="KW-1133">Transmembrane helix</keyword>
<dbReference type="Pfam" id="PF12670">
    <property type="entry name" value="DUF3792"/>
    <property type="match status" value="1"/>
</dbReference>
<protein>
    <submittedName>
        <fullName evidence="2">TIGR04086 family membrane protein</fullName>
    </submittedName>
</protein>